<comment type="similarity">
    <text evidence="1">Belongs to the sigma-70 factor family. ECF subfamily.</text>
</comment>
<sequence>MAAGPEQGRFDDPRLAESLRVGDVIALSEVYDTYAPFLYDYCHGLLRDRVEAAGALRNVMVAAREHVGGLQTPERLRGWLYALARKESLRRRDSPTRHVGQEAAEVDDGELSEEQFARREERRMLALSALAALSGRQREAIDLAARHELDAVDLAGVFGESAEEAAVLLGEAEATLEAAVRAALVARNHWEDCPSLSALTETWPLSKQAARSVMRHVSSCPTCGERNTPRLPADRLLAVLPIAALPADLRLDVLGAATDPERADNRRAIAAWAEPFDEWGWPLPYQPVVSRARERESSRRKGPVVAAVAAVVAAVVLIGGSVAAFTGGESGSPDAASALPSGGSSSPAGGDPSQSPGDPSAEPSASATSASPSPTRSSRSPSPSKSPSKSPSASPSRTRTPSSRPTQPEHPRPPQPGRLAASGCDMDREDACTVTVTAVGGPVNWAVTGTSGELSASGSGRLDAGESARVRVSRTNGWCWGEETGSVSFSPHASASVSYC</sequence>
<proteinExistence type="inferred from homology"/>
<evidence type="ECO:0000313" key="8">
    <source>
        <dbReference type="Proteomes" id="UP001500683"/>
    </source>
</evidence>
<keyword evidence="8" id="KW-1185">Reference proteome</keyword>
<dbReference type="Proteomes" id="UP001500683">
    <property type="component" value="Unassembled WGS sequence"/>
</dbReference>
<dbReference type="InterPro" id="IPR039425">
    <property type="entry name" value="RNA_pol_sigma-70-like"/>
</dbReference>
<organism evidence="7 8">
    <name type="scientific">Actinomadura miaoliensis</name>
    <dbReference type="NCBI Taxonomy" id="430685"/>
    <lineage>
        <taxon>Bacteria</taxon>
        <taxon>Bacillati</taxon>
        <taxon>Actinomycetota</taxon>
        <taxon>Actinomycetes</taxon>
        <taxon>Streptosporangiales</taxon>
        <taxon>Thermomonosporaceae</taxon>
        <taxon>Actinomadura</taxon>
    </lineage>
</organism>
<dbReference type="Gene3D" id="1.10.1740.10">
    <property type="match status" value="1"/>
</dbReference>
<gene>
    <name evidence="7" type="ORF">GCM10022214_50340</name>
</gene>
<feature type="compositionally biased region" description="Low complexity" evidence="6">
    <location>
        <begin position="331"/>
        <end position="406"/>
    </location>
</feature>
<dbReference type="RefSeq" id="WP_344952228.1">
    <property type="nucleotide sequence ID" value="NZ_BAAAZG010000037.1"/>
</dbReference>
<evidence type="ECO:0000313" key="7">
    <source>
        <dbReference type="EMBL" id="GAA4084421.1"/>
    </source>
</evidence>
<name>A0ABP7W9W0_9ACTN</name>
<dbReference type="PANTHER" id="PTHR43133">
    <property type="entry name" value="RNA POLYMERASE ECF-TYPE SIGMA FACTO"/>
    <property type="match status" value="1"/>
</dbReference>
<feature type="region of interest" description="Disordered" evidence="6">
    <location>
        <begin position="329"/>
        <end position="426"/>
    </location>
</feature>
<keyword evidence="5" id="KW-0804">Transcription</keyword>
<dbReference type="InterPro" id="IPR013324">
    <property type="entry name" value="RNA_pol_sigma_r3/r4-like"/>
</dbReference>
<evidence type="ECO:0000256" key="2">
    <source>
        <dbReference type="ARBA" id="ARBA00023015"/>
    </source>
</evidence>
<keyword evidence="4" id="KW-0238">DNA-binding</keyword>
<dbReference type="EMBL" id="BAAAZG010000037">
    <property type="protein sequence ID" value="GAA4084421.1"/>
    <property type="molecule type" value="Genomic_DNA"/>
</dbReference>
<dbReference type="SUPFAM" id="SSF88946">
    <property type="entry name" value="Sigma2 domain of RNA polymerase sigma factors"/>
    <property type="match status" value="1"/>
</dbReference>
<keyword evidence="2" id="KW-0805">Transcription regulation</keyword>
<dbReference type="PANTHER" id="PTHR43133:SF8">
    <property type="entry name" value="RNA POLYMERASE SIGMA FACTOR HI_1459-RELATED"/>
    <property type="match status" value="1"/>
</dbReference>
<comment type="caution">
    <text evidence="7">The sequence shown here is derived from an EMBL/GenBank/DDBJ whole genome shotgun (WGS) entry which is preliminary data.</text>
</comment>
<evidence type="ECO:0000256" key="1">
    <source>
        <dbReference type="ARBA" id="ARBA00010641"/>
    </source>
</evidence>
<dbReference type="InterPro" id="IPR013325">
    <property type="entry name" value="RNA_pol_sigma_r2"/>
</dbReference>
<evidence type="ECO:0000256" key="5">
    <source>
        <dbReference type="ARBA" id="ARBA00023163"/>
    </source>
</evidence>
<dbReference type="SUPFAM" id="SSF88659">
    <property type="entry name" value="Sigma3 and sigma4 domains of RNA polymerase sigma factors"/>
    <property type="match status" value="1"/>
</dbReference>
<protein>
    <recommendedName>
        <fullName evidence="9">Sigma-70 family RNA polymerase sigma factor</fullName>
    </recommendedName>
</protein>
<evidence type="ECO:0000256" key="6">
    <source>
        <dbReference type="SAM" id="MobiDB-lite"/>
    </source>
</evidence>
<reference evidence="8" key="1">
    <citation type="journal article" date="2019" name="Int. J. Syst. Evol. Microbiol.">
        <title>The Global Catalogue of Microorganisms (GCM) 10K type strain sequencing project: providing services to taxonomists for standard genome sequencing and annotation.</title>
        <authorList>
            <consortium name="The Broad Institute Genomics Platform"/>
            <consortium name="The Broad Institute Genome Sequencing Center for Infectious Disease"/>
            <person name="Wu L."/>
            <person name="Ma J."/>
        </authorList>
    </citation>
    <scope>NUCLEOTIDE SEQUENCE [LARGE SCALE GENOMIC DNA]</scope>
    <source>
        <strain evidence="8">JCM 16702</strain>
    </source>
</reference>
<evidence type="ECO:0000256" key="4">
    <source>
        <dbReference type="ARBA" id="ARBA00023125"/>
    </source>
</evidence>
<keyword evidence="3" id="KW-0731">Sigma factor</keyword>
<evidence type="ECO:0000256" key="3">
    <source>
        <dbReference type="ARBA" id="ARBA00023082"/>
    </source>
</evidence>
<evidence type="ECO:0008006" key="9">
    <source>
        <dbReference type="Google" id="ProtNLM"/>
    </source>
</evidence>
<accession>A0ABP7W9W0</accession>
<feature type="region of interest" description="Disordered" evidence="6">
    <location>
        <begin position="92"/>
        <end position="112"/>
    </location>
</feature>